<name>A0A8J3YKX2_9ACTN</name>
<keyword evidence="2" id="KW-0812">Transmembrane</keyword>
<dbReference type="CDD" id="cd05379">
    <property type="entry name" value="CAP_bacterial"/>
    <property type="match status" value="1"/>
</dbReference>
<dbReference type="InterPro" id="IPR035940">
    <property type="entry name" value="CAP_sf"/>
</dbReference>
<dbReference type="PANTHER" id="PTHR31157:SF1">
    <property type="entry name" value="SCP DOMAIN-CONTAINING PROTEIN"/>
    <property type="match status" value="1"/>
</dbReference>
<keyword evidence="2" id="KW-1133">Transmembrane helix</keyword>
<gene>
    <name evidence="4" type="ORF">Val02_26570</name>
</gene>
<feature type="compositionally biased region" description="Pro residues" evidence="1">
    <location>
        <begin position="93"/>
        <end position="108"/>
    </location>
</feature>
<feature type="region of interest" description="Disordered" evidence="1">
    <location>
        <begin position="160"/>
        <end position="188"/>
    </location>
</feature>
<sequence length="254" mass="26824">MSRYESASYPPSMGYPDQEIGPVPYRPGTRRALGGTETGWRGLVDRLGPLGIAAIVSMLLFSFGVAAAGYSLLSSDNPSSSGAAPVASDGPTEVPPPTEEPLPSPEPQPSASVTASARPSVSGRFRTDRGQESAVVTLLNQERRRNRCDGVRHDGKLHTAAQKHSLDMAQTGNVSQTGSDGSSPSDRMRAERFNGQPLGESVVQGGRGARDVLNALLNRSSDRKFLLDCDAENVGVGLVISPDGTTYWTIDVAE</sequence>
<accession>A0A8J3YKX2</accession>
<evidence type="ECO:0000256" key="1">
    <source>
        <dbReference type="SAM" id="MobiDB-lite"/>
    </source>
</evidence>
<dbReference type="Proteomes" id="UP000619260">
    <property type="component" value="Unassembled WGS sequence"/>
</dbReference>
<protein>
    <recommendedName>
        <fullName evidence="3">SCP domain-containing protein</fullName>
    </recommendedName>
</protein>
<feature type="compositionally biased region" description="Polar residues" evidence="1">
    <location>
        <begin position="168"/>
        <end position="185"/>
    </location>
</feature>
<dbReference type="EMBL" id="BOPF01000008">
    <property type="protein sequence ID" value="GIJ45771.1"/>
    <property type="molecule type" value="Genomic_DNA"/>
</dbReference>
<feature type="region of interest" description="Disordered" evidence="1">
    <location>
        <begin position="1"/>
        <end position="36"/>
    </location>
</feature>
<feature type="region of interest" description="Disordered" evidence="1">
    <location>
        <begin position="75"/>
        <end position="139"/>
    </location>
</feature>
<dbReference type="Pfam" id="PF00188">
    <property type="entry name" value="CAP"/>
    <property type="match status" value="1"/>
</dbReference>
<reference evidence="4" key="1">
    <citation type="submission" date="2021-01" db="EMBL/GenBank/DDBJ databases">
        <title>Whole genome shotgun sequence of Virgisporangium aliadipatigenens NBRC 105644.</title>
        <authorList>
            <person name="Komaki H."/>
            <person name="Tamura T."/>
        </authorList>
    </citation>
    <scope>NUCLEOTIDE SEQUENCE</scope>
    <source>
        <strain evidence="4">NBRC 105644</strain>
    </source>
</reference>
<feature type="compositionally biased region" description="Polar residues" evidence="1">
    <location>
        <begin position="110"/>
        <end position="119"/>
    </location>
</feature>
<feature type="domain" description="SCP" evidence="3">
    <location>
        <begin position="137"/>
        <end position="250"/>
    </location>
</feature>
<evidence type="ECO:0000313" key="4">
    <source>
        <dbReference type="EMBL" id="GIJ45771.1"/>
    </source>
</evidence>
<dbReference type="InterPro" id="IPR014044">
    <property type="entry name" value="CAP_dom"/>
</dbReference>
<dbReference type="AlphaFoldDB" id="A0A8J3YKX2"/>
<dbReference type="SUPFAM" id="SSF55797">
    <property type="entry name" value="PR-1-like"/>
    <property type="match status" value="1"/>
</dbReference>
<evidence type="ECO:0000313" key="5">
    <source>
        <dbReference type="Proteomes" id="UP000619260"/>
    </source>
</evidence>
<proteinExistence type="predicted"/>
<keyword evidence="5" id="KW-1185">Reference proteome</keyword>
<dbReference type="Gene3D" id="3.40.33.10">
    <property type="entry name" value="CAP"/>
    <property type="match status" value="1"/>
</dbReference>
<comment type="caution">
    <text evidence="4">The sequence shown here is derived from an EMBL/GenBank/DDBJ whole genome shotgun (WGS) entry which is preliminary data.</text>
</comment>
<keyword evidence="2" id="KW-0472">Membrane</keyword>
<dbReference type="PANTHER" id="PTHR31157">
    <property type="entry name" value="SCP DOMAIN-CONTAINING PROTEIN"/>
    <property type="match status" value="1"/>
</dbReference>
<feature type="transmembrane region" description="Helical" evidence="2">
    <location>
        <begin position="50"/>
        <end position="73"/>
    </location>
</feature>
<evidence type="ECO:0000256" key="2">
    <source>
        <dbReference type="SAM" id="Phobius"/>
    </source>
</evidence>
<organism evidence="4 5">
    <name type="scientific">Virgisporangium aliadipatigenens</name>
    <dbReference type="NCBI Taxonomy" id="741659"/>
    <lineage>
        <taxon>Bacteria</taxon>
        <taxon>Bacillati</taxon>
        <taxon>Actinomycetota</taxon>
        <taxon>Actinomycetes</taxon>
        <taxon>Micromonosporales</taxon>
        <taxon>Micromonosporaceae</taxon>
        <taxon>Virgisporangium</taxon>
    </lineage>
</organism>
<evidence type="ECO:0000259" key="3">
    <source>
        <dbReference type="Pfam" id="PF00188"/>
    </source>
</evidence>